<dbReference type="EMBL" id="VDMP01000012">
    <property type="protein sequence ID" value="TNM49540.1"/>
    <property type="molecule type" value="Genomic_DNA"/>
</dbReference>
<comment type="caution">
    <text evidence="3">The sequence shown here is derived from an EMBL/GenBank/DDBJ whole genome shotgun (WGS) entry which is preliminary data.</text>
</comment>
<evidence type="ECO:0000313" key="3">
    <source>
        <dbReference type="EMBL" id="TNM49540.1"/>
    </source>
</evidence>
<gene>
    <name evidence="3" type="ORF">FHP29_01430</name>
</gene>
<accession>A0A5C4WML1</accession>
<protein>
    <submittedName>
        <fullName evidence="3">DUF1638 domain-containing protein</fullName>
    </submittedName>
</protein>
<evidence type="ECO:0000256" key="1">
    <source>
        <dbReference type="SAM" id="MobiDB-lite"/>
    </source>
</evidence>
<keyword evidence="4" id="KW-1185">Reference proteome</keyword>
<evidence type="ECO:0000259" key="2">
    <source>
        <dbReference type="Pfam" id="PF07796"/>
    </source>
</evidence>
<dbReference type="AlphaFoldDB" id="A0A5C4WML1"/>
<dbReference type="RefSeq" id="WP_139621094.1">
    <property type="nucleotide sequence ID" value="NZ_VDMP01000012.1"/>
</dbReference>
<proteinExistence type="predicted"/>
<evidence type="ECO:0000313" key="4">
    <source>
        <dbReference type="Proteomes" id="UP000313231"/>
    </source>
</evidence>
<reference evidence="3 4" key="1">
    <citation type="journal article" date="2016" name="Int. J. Syst. Evol. Microbiol.">
        <title>Nocardioides albidus sp. nov., an actinobacterium isolated from garden soil.</title>
        <authorList>
            <person name="Singh H."/>
            <person name="Du J."/>
            <person name="Trinh H."/>
            <person name="Won K."/>
            <person name="Yang J.E."/>
            <person name="Yin C."/>
            <person name="Kook M."/>
            <person name="Yi T.H."/>
        </authorList>
    </citation>
    <scope>NUCLEOTIDE SEQUENCE [LARGE SCALE GENOMIC DNA]</scope>
    <source>
        <strain evidence="3 4">CCTCC AB 2015297</strain>
    </source>
</reference>
<dbReference type="Proteomes" id="UP000313231">
    <property type="component" value="Unassembled WGS sequence"/>
</dbReference>
<feature type="compositionally biased region" description="Low complexity" evidence="1">
    <location>
        <begin position="1"/>
        <end position="20"/>
    </location>
</feature>
<dbReference type="OrthoDB" id="9814689at2"/>
<dbReference type="Pfam" id="PF07796">
    <property type="entry name" value="DUF1638"/>
    <property type="match status" value="1"/>
</dbReference>
<organism evidence="3 4">
    <name type="scientific">Nocardioides albidus</name>
    <dbReference type="NCBI Taxonomy" id="1517589"/>
    <lineage>
        <taxon>Bacteria</taxon>
        <taxon>Bacillati</taxon>
        <taxon>Actinomycetota</taxon>
        <taxon>Actinomycetes</taxon>
        <taxon>Propionibacteriales</taxon>
        <taxon>Nocardioidaceae</taxon>
        <taxon>Nocardioides</taxon>
    </lineage>
</organism>
<sequence length="224" mass="23921">MSSSPTAPTSTTGSSTSSASDPEPGVPSGLDLIACGALAQPAAEIADRRRWPVAVHPLPPLLHNQPHLIAGQVRTLAERLLAEGHRVAIGYADCGTYGALDSVCAELGVERLPGLHCYDVFAGPERLARFFEDQPGTYVLTDFLVRSFARTVVRELGLDRYPELRDDYFGSYTRVVWLAQEPDDELRRLAEQAAATIGLPLTVVDTGHAGLESALEGLLADAGS</sequence>
<name>A0A5C4WML1_9ACTN</name>
<dbReference type="InterPro" id="IPR012437">
    <property type="entry name" value="DUF1638"/>
</dbReference>
<feature type="region of interest" description="Disordered" evidence="1">
    <location>
        <begin position="1"/>
        <end position="25"/>
    </location>
</feature>
<feature type="domain" description="DUF1638" evidence="2">
    <location>
        <begin position="58"/>
        <end position="214"/>
    </location>
</feature>